<evidence type="ECO:0000256" key="5">
    <source>
        <dbReference type="PROSITE-ProRule" id="PRU01240"/>
    </source>
</evidence>
<dbReference type="InterPro" id="IPR013425">
    <property type="entry name" value="Autotrns_rpt"/>
</dbReference>
<dbReference type="PRINTS" id="PR00723">
    <property type="entry name" value="SUBTILISIN"/>
</dbReference>
<dbReference type="PROSITE" id="PS51208">
    <property type="entry name" value="AUTOTRANSPORTER"/>
    <property type="match status" value="1"/>
</dbReference>
<evidence type="ECO:0000259" key="7">
    <source>
        <dbReference type="PROSITE" id="PS51208"/>
    </source>
</evidence>
<dbReference type="RefSeq" id="WP_310064322.1">
    <property type="nucleotide sequence ID" value="NZ_JAVDVY010000003.1"/>
</dbReference>
<dbReference type="EMBL" id="JAVDVY010000003">
    <property type="protein sequence ID" value="MDR7136117.1"/>
    <property type="molecule type" value="Genomic_DNA"/>
</dbReference>
<evidence type="ECO:0000256" key="1">
    <source>
        <dbReference type="ARBA" id="ARBA00022670"/>
    </source>
</evidence>
<dbReference type="SMART" id="SM00869">
    <property type="entry name" value="Autotransporter"/>
    <property type="match status" value="1"/>
</dbReference>
<feature type="active site" description="Charge relay system" evidence="5">
    <location>
        <position position="122"/>
    </location>
</feature>
<organism evidence="8 9">
    <name type="scientific">Lysobacter niastensis</name>
    <dbReference type="NCBI Taxonomy" id="380629"/>
    <lineage>
        <taxon>Bacteria</taxon>
        <taxon>Pseudomonadati</taxon>
        <taxon>Pseudomonadota</taxon>
        <taxon>Gammaproteobacteria</taxon>
        <taxon>Lysobacterales</taxon>
        <taxon>Lysobacteraceae</taxon>
        <taxon>Lysobacter</taxon>
    </lineage>
</organism>
<dbReference type="InterPro" id="IPR036852">
    <property type="entry name" value="Peptidase_S8/S53_dom_sf"/>
</dbReference>
<comment type="similarity">
    <text evidence="5">Belongs to the peptidase S8 family.</text>
</comment>
<evidence type="ECO:0000256" key="3">
    <source>
        <dbReference type="ARBA" id="ARBA00022801"/>
    </source>
</evidence>
<dbReference type="InterPro" id="IPR036709">
    <property type="entry name" value="Autotransporte_beta_dom_sf"/>
</dbReference>
<feature type="compositionally biased region" description="Pro residues" evidence="6">
    <location>
        <begin position="35"/>
        <end position="49"/>
    </location>
</feature>
<dbReference type="PANTHER" id="PTHR42884">
    <property type="entry name" value="PROPROTEIN CONVERTASE SUBTILISIN/KEXIN-RELATED"/>
    <property type="match status" value="1"/>
</dbReference>
<evidence type="ECO:0000256" key="2">
    <source>
        <dbReference type="ARBA" id="ARBA00022729"/>
    </source>
</evidence>
<feature type="region of interest" description="Disordered" evidence="6">
    <location>
        <begin position="30"/>
        <end position="50"/>
    </location>
</feature>
<dbReference type="NCBIfam" id="TIGR02601">
    <property type="entry name" value="autotrns_rpt"/>
    <property type="match status" value="1"/>
</dbReference>
<keyword evidence="3 5" id="KW-0378">Hydrolase</keyword>
<dbReference type="InterPro" id="IPR000209">
    <property type="entry name" value="Peptidase_S8/S53_dom"/>
</dbReference>
<dbReference type="Gene3D" id="2.40.128.130">
    <property type="entry name" value="Autotransporter beta-domain"/>
    <property type="match status" value="1"/>
</dbReference>
<dbReference type="PROSITE" id="PS00136">
    <property type="entry name" value="SUBTILASE_ASP"/>
    <property type="match status" value="1"/>
</dbReference>
<sequence length="928" mass="96889">MKGFVVAVRCVLLGAVVVVAGCGGGGGGGGGNVRPDPPPAAAPPPPPAPVVSAPNPAYSQHLALTNTTAAHQAGFTGQGVRIGVLDSGVMRNHPALAPRVVANLNYVSSPPNNLAVDDVVGHGTAVSQIMAGTPFGQWPGGIAPGAQIISARIISDKEPTDDGSGQGNAVDGPLGLKAIHQDLINRGARIMNNSWGGVYWTDPAATAAIADEYRPFIQSNGGLVVFANGNESRANPSSLAALPSQPGVAGSLPAADLQRGWLAVAALDSTQLASYSNACGVAMRYCLAAPGTVVVTGTNDSPTSPTYWQWRGTSLAAPQVAGAAALVWQAFPFFSNDSVRQTLLGTATDLGASGIDPVFGNGALNVGAAVRGPQRLDFGDFAVNFDAGTVTFGNDLQGPGALVKGGTGTLVLQRPAFHGSTRINGGVVRANQLGGQVTIGPQGTLQLGAQAQGIENQGRFVATGDAVELQGAYHQTAGAKFAYTVGSPVRILGAVRIDGGDVHVMGVKPGYVWQTRENVLFAMAGMSGRFDGLTTEPGVFLTATLNYDPLVVWLNISRLDVTAAAQSMALSAMSISSAQRVEGAFDQIDNSTGTAPPVDEDFRTGAGAIQQAPTAAAAEKTLASLSGELHATDSAFAMMTIEGNRRALESRVDTLLATPASGSWADDLEAQRAMGHFDVDADGWMLGHDLRYNDRLTFGAAVSETQGYAWHDERFDRERNRQVEGQLYAAYDLGRGYLLGSLALGRIQRWTQREILLGAQDFRVSADYSQRYATFGLQAGLPLRFGGARVTPYAGVQQLQLDRDGFREDGAVGFGLSAADSSMSATQALLGARLTHDWRAGRWLWTLQGRAEWQHLLSQSGGDIDARFTALDVWSPILGDTLDTNVGVFGLGLEARFGRASSLRFDLDSRHDSGQAYSSATATWSVGF</sequence>
<dbReference type="PROSITE" id="PS51892">
    <property type="entry name" value="SUBTILASE"/>
    <property type="match status" value="1"/>
</dbReference>
<dbReference type="SUPFAM" id="SSF52743">
    <property type="entry name" value="Subtilisin-like"/>
    <property type="match status" value="1"/>
</dbReference>
<dbReference type="Proteomes" id="UP001251524">
    <property type="component" value="Unassembled WGS sequence"/>
</dbReference>
<keyword evidence="4 5" id="KW-0720">Serine protease</keyword>
<feature type="domain" description="Autotransporter" evidence="7">
    <location>
        <begin position="656"/>
        <end position="928"/>
    </location>
</feature>
<dbReference type="CDD" id="cd04848">
    <property type="entry name" value="Peptidases_S8_Autotransporter_serine_protease_like"/>
    <property type="match status" value="1"/>
</dbReference>
<dbReference type="PANTHER" id="PTHR42884:SF14">
    <property type="entry name" value="NEUROENDOCRINE CONVERTASE 1"/>
    <property type="match status" value="1"/>
</dbReference>
<gene>
    <name evidence="8" type="ORF">J2X06_003335</name>
</gene>
<keyword evidence="2" id="KW-0732">Signal</keyword>
<dbReference type="InterPro" id="IPR034061">
    <property type="entry name" value="Peptidases_S8_Autotransporter"/>
</dbReference>
<dbReference type="Pfam" id="PF00082">
    <property type="entry name" value="Peptidase_S8"/>
    <property type="match status" value="1"/>
</dbReference>
<dbReference type="Gene3D" id="3.40.50.200">
    <property type="entry name" value="Peptidase S8/S53 domain"/>
    <property type="match status" value="1"/>
</dbReference>
<dbReference type="PROSITE" id="PS00138">
    <property type="entry name" value="SUBTILASE_SER"/>
    <property type="match status" value="1"/>
</dbReference>
<dbReference type="InterPro" id="IPR023828">
    <property type="entry name" value="Peptidase_S8_Ser-AS"/>
</dbReference>
<evidence type="ECO:0000313" key="8">
    <source>
        <dbReference type="EMBL" id="MDR7136117.1"/>
    </source>
</evidence>
<dbReference type="InterPro" id="IPR005546">
    <property type="entry name" value="Autotransporte_beta"/>
</dbReference>
<keyword evidence="1 5" id="KW-0645">Protease</keyword>
<evidence type="ECO:0000256" key="4">
    <source>
        <dbReference type="ARBA" id="ARBA00022825"/>
    </source>
</evidence>
<proteinExistence type="inferred from homology"/>
<feature type="active site" description="Charge relay system" evidence="5">
    <location>
        <position position="314"/>
    </location>
</feature>
<protein>
    <submittedName>
        <fullName evidence="8">Autotransporter-associated beta strand protein</fullName>
    </submittedName>
</protein>
<comment type="caution">
    <text evidence="8">The sequence shown here is derived from an EMBL/GenBank/DDBJ whole genome shotgun (WGS) entry which is preliminary data.</text>
</comment>
<dbReference type="PROSITE" id="PS51257">
    <property type="entry name" value="PROKAR_LIPOPROTEIN"/>
    <property type="match status" value="1"/>
</dbReference>
<evidence type="ECO:0000256" key="6">
    <source>
        <dbReference type="SAM" id="MobiDB-lite"/>
    </source>
</evidence>
<evidence type="ECO:0000313" key="9">
    <source>
        <dbReference type="Proteomes" id="UP001251524"/>
    </source>
</evidence>
<keyword evidence="9" id="KW-1185">Reference proteome</keyword>
<dbReference type="InterPro" id="IPR023827">
    <property type="entry name" value="Peptidase_S8_Asp-AS"/>
</dbReference>
<reference evidence="8 9" key="1">
    <citation type="submission" date="2023-07" db="EMBL/GenBank/DDBJ databases">
        <title>Sorghum-associated microbial communities from plants grown in Nebraska, USA.</title>
        <authorList>
            <person name="Schachtman D."/>
        </authorList>
    </citation>
    <scope>NUCLEOTIDE SEQUENCE [LARGE SCALE GENOMIC DNA]</scope>
    <source>
        <strain evidence="8 9">BE198</strain>
    </source>
</reference>
<dbReference type="InterPro" id="IPR015500">
    <property type="entry name" value="Peptidase_S8_subtilisin-rel"/>
</dbReference>
<feature type="active site" description="Charge relay system" evidence="5">
    <location>
        <position position="86"/>
    </location>
</feature>
<name>A0ABU1WEX5_9GAMM</name>
<dbReference type="SUPFAM" id="SSF103515">
    <property type="entry name" value="Autotransporter"/>
    <property type="match status" value="1"/>
</dbReference>
<accession>A0ABU1WEX5</accession>
<dbReference type="Pfam" id="PF03797">
    <property type="entry name" value="Autotransporter"/>
    <property type="match status" value="1"/>
</dbReference>